<feature type="region of interest" description="Disordered" evidence="1">
    <location>
        <begin position="160"/>
        <end position="184"/>
    </location>
</feature>
<protein>
    <submittedName>
        <fullName evidence="2">Uncharacterized protein</fullName>
    </submittedName>
</protein>
<feature type="region of interest" description="Disordered" evidence="1">
    <location>
        <begin position="76"/>
        <end position="109"/>
    </location>
</feature>
<name>A0A2P2C438_9ZZZZ</name>
<feature type="compositionally biased region" description="Basic and acidic residues" evidence="1">
    <location>
        <begin position="86"/>
        <end position="95"/>
    </location>
</feature>
<organism evidence="2">
    <name type="scientific">metagenome</name>
    <dbReference type="NCBI Taxonomy" id="256318"/>
    <lineage>
        <taxon>unclassified sequences</taxon>
        <taxon>metagenomes</taxon>
    </lineage>
</organism>
<feature type="region of interest" description="Disordered" evidence="1">
    <location>
        <begin position="1"/>
        <end position="25"/>
    </location>
</feature>
<gene>
    <name evidence="2" type="ORF">NOCA2360034</name>
</gene>
<evidence type="ECO:0000313" key="2">
    <source>
        <dbReference type="EMBL" id="CUR56741.1"/>
    </source>
</evidence>
<accession>A0A2P2C438</accession>
<reference evidence="2" key="1">
    <citation type="submission" date="2015-08" db="EMBL/GenBank/DDBJ databases">
        <authorList>
            <person name="Babu N.S."/>
            <person name="Beckwith C.J."/>
            <person name="Beseler K.G."/>
            <person name="Brison A."/>
            <person name="Carone J.V."/>
            <person name="Caskin T.P."/>
            <person name="Diamond M."/>
            <person name="Durham M.E."/>
            <person name="Foxe J.M."/>
            <person name="Go M."/>
            <person name="Henderson B.A."/>
            <person name="Jones I.B."/>
            <person name="McGettigan J.A."/>
            <person name="Micheletti S.J."/>
            <person name="Nasrallah M.E."/>
            <person name="Ortiz D."/>
            <person name="Piller C.R."/>
            <person name="Privatt S.R."/>
            <person name="Schneider S.L."/>
            <person name="Sharp S."/>
            <person name="Smith T.C."/>
            <person name="Stanton J.D."/>
            <person name="Ullery H.E."/>
            <person name="Wilson R.J."/>
            <person name="Serrano M.G."/>
            <person name="Buck G."/>
            <person name="Lee V."/>
            <person name="Wang Y."/>
            <person name="Carvalho R."/>
            <person name="Voegtly L."/>
            <person name="Shi R."/>
            <person name="Duckworth R."/>
            <person name="Johnson A."/>
            <person name="Loviza R."/>
            <person name="Walstead R."/>
            <person name="Shah Z."/>
            <person name="Kiflezghi M."/>
            <person name="Wade K."/>
            <person name="Ball S.L."/>
            <person name="Bradley K.W."/>
            <person name="Asai D.J."/>
            <person name="Bowman C.A."/>
            <person name="Russell D.A."/>
            <person name="Pope W.H."/>
            <person name="Jacobs-Sera D."/>
            <person name="Hendrix R.W."/>
            <person name="Hatfull G.F."/>
        </authorList>
    </citation>
    <scope>NUCLEOTIDE SEQUENCE</scope>
</reference>
<sequence>MPDVASAPLLPPVQGAVGDQPRPDSRACLDVNDILFAAGQSSPQLTQGHDVDLVVHPYRYAEPLCEALTHRVAVPARHDRGRHGNAGRELDRPRESQSNPPGRGRRVGVTDKQAVEELLDASQAGARTVGDLHGFAGLQEDVACEVRDPDGHAARAHLRDEDAAPRRVEPDLPGCSAARRGGDSPVLEEASLHQLSDALGHHSPAQTRAMREGGAGQRPELADLVQHGDQAVVMAPRSVHTSRRSGVPCHVRSFRVQPVLRTG</sequence>
<evidence type="ECO:0000256" key="1">
    <source>
        <dbReference type="SAM" id="MobiDB-lite"/>
    </source>
</evidence>
<proteinExistence type="predicted"/>
<dbReference type="AlphaFoldDB" id="A0A2P2C438"/>
<dbReference type="EMBL" id="CZKA01000030">
    <property type="protein sequence ID" value="CUR56741.1"/>
    <property type="molecule type" value="Genomic_DNA"/>
</dbReference>
<feature type="compositionally biased region" description="Basic and acidic residues" evidence="1">
    <location>
        <begin position="160"/>
        <end position="170"/>
    </location>
</feature>